<evidence type="ECO:0000256" key="4">
    <source>
        <dbReference type="ARBA" id="ARBA00022989"/>
    </source>
</evidence>
<feature type="transmembrane region" description="Helical" evidence="6">
    <location>
        <begin position="167"/>
        <end position="185"/>
    </location>
</feature>
<evidence type="ECO:0000256" key="6">
    <source>
        <dbReference type="SAM" id="Phobius"/>
    </source>
</evidence>
<dbReference type="Pfam" id="PF02588">
    <property type="entry name" value="YitT_membrane"/>
    <property type="match status" value="1"/>
</dbReference>
<keyword evidence="2" id="KW-1003">Cell membrane</keyword>
<dbReference type="PANTHER" id="PTHR33545:SF5">
    <property type="entry name" value="UPF0750 MEMBRANE PROTEIN YITT"/>
    <property type="match status" value="1"/>
</dbReference>
<feature type="domain" description="DUF2179" evidence="7">
    <location>
        <begin position="213"/>
        <end position="267"/>
    </location>
</feature>
<feature type="transmembrane region" description="Helical" evidence="6">
    <location>
        <begin position="141"/>
        <end position="161"/>
    </location>
</feature>
<evidence type="ECO:0000259" key="7">
    <source>
        <dbReference type="Pfam" id="PF10035"/>
    </source>
</evidence>
<evidence type="ECO:0000313" key="9">
    <source>
        <dbReference type="Proteomes" id="UP001057877"/>
    </source>
</evidence>
<feature type="transmembrane region" description="Helical" evidence="6">
    <location>
        <begin position="100"/>
        <end position="120"/>
    </location>
</feature>
<keyword evidence="3 6" id="KW-0812">Transmembrane</keyword>
<dbReference type="InterPro" id="IPR019264">
    <property type="entry name" value="DUF2179"/>
</dbReference>
<organism evidence="8 9">
    <name type="scientific">Paenibacillus spongiae</name>
    <dbReference type="NCBI Taxonomy" id="2909671"/>
    <lineage>
        <taxon>Bacteria</taxon>
        <taxon>Bacillati</taxon>
        <taxon>Bacillota</taxon>
        <taxon>Bacilli</taxon>
        <taxon>Bacillales</taxon>
        <taxon>Paenibacillaceae</taxon>
        <taxon>Paenibacillus</taxon>
    </lineage>
</organism>
<dbReference type="Gene3D" id="3.30.70.120">
    <property type="match status" value="1"/>
</dbReference>
<evidence type="ECO:0000256" key="2">
    <source>
        <dbReference type="ARBA" id="ARBA00022475"/>
    </source>
</evidence>
<gene>
    <name evidence="8" type="ORF">L1F29_09025</name>
</gene>
<dbReference type="Pfam" id="PF10035">
    <property type="entry name" value="DUF2179"/>
    <property type="match status" value="1"/>
</dbReference>
<sequence length="274" mass="29695">MKTTRTALVITISAALIAFGFNQLIIPHQMISGGISGITMIASYATGLNIAWLFFVLNVPILVWGWMVLGTRFIGWSVVSVVMTTVALKIIPVYPVVTNPILGAVFGGVIVGIGSGLSLREGGSTGGFDIIASILSRKRDISVGMLLFFLNAAIIAALGMMNQNWDIALFSLLSIFTTGKVIDVVHIRHVKITAFIVTNDPDALLSALLTMQRGVTVIRTRGGYTQTERDMLMTVTTRYELAELRNRIAKADPRAFVNFVETVGVMGDFRKSDP</sequence>
<dbReference type="InterPro" id="IPR003740">
    <property type="entry name" value="YitT"/>
</dbReference>
<dbReference type="Proteomes" id="UP001057877">
    <property type="component" value="Chromosome"/>
</dbReference>
<feature type="transmembrane region" description="Helical" evidence="6">
    <location>
        <begin position="7"/>
        <end position="26"/>
    </location>
</feature>
<keyword evidence="5 6" id="KW-0472">Membrane</keyword>
<evidence type="ECO:0000256" key="1">
    <source>
        <dbReference type="ARBA" id="ARBA00004651"/>
    </source>
</evidence>
<protein>
    <submittedName>
        <fullName evidence="8">YitT family protein</fullName>
    </submittedName>
</protein>
<evidence type="ECO:0000313" key="8">
    <source>
        <dbReference type="EMBL" id="UVI31939.1"/>
    </source>
</evidence>
<reference evidence="8" key="1">
    <citation type="submission" date="2022-01" db="EMBL/GenBank/DDBJ databases">
        <title>Paenibacillus spongiae sp. nov., isolated from marine sponge.</title>
        <authorList>
            <person name="Li Z."/>
            <person name="Zhang M."/>
        </authorList>
    </citation>
    <scope>NUCLEOTIDE SEQUENCE</scope>
    <source>
        <strain evidence="8">PHS-Z3</strain>
    </source>
</reference>
<comment type="subcellular location">
    <subcellularLocation>
        <location evidence="1">Cell membrane</location>
        <topology evidence="1">Multi-pass membrane protein</topology>
    </subcellularLocation>
</comment>
<keyword evidence="4 6" id="KW-1133">Transmembrane helix</keyword>
<keyword evidence="9" id="KW-1185">Reference proteome</keyword>
<feature type="transmembrane region" description="Helical" evidence="6">
    <location>
        <begin position="38"/>
        <end position="66"/>
    </location>
</feature>
<feature type="transmembrane region" description="Helical" evidence="6">
    <location>
        <begin position="73"/>
        <end position="94"/>
    </location>
</feature>
<dbReference type="PIRSF" id="PIRSF006483">
    <property type="entry name" value="Membrane_protein_YitT"/>
    <property type="match status" value="1"/>
</dbReference>
<proteinExistence type="predicted"/>
<dbReference type="InterPro" id="IPR015867">
    <property type="entry name" value="N-reg_PII/ATP_PRibTrfase_C"/>
</dbReference>
<accession>A0ABY5SDU9</accession>
<dbReference type="RefSeq" id="WP_258387999.1">
    <property type="nucleotide sequence ID" value="NZ_CP091430.1"/>
</dbReference>
<evidence type="ECO:0000256" key="3">
    <source>
        <dbReference type="ARBA" id="ARBA00022692"/>
    </source>
</evidence>
<dbReference type="CDD" id="cd16380">
    <property type="entry name" value="YitT_C"/>
    <property type="match status" value="1"/>
</dbReference>
<dbReference type="InterPro" id="IPR051461">
    <property type="entry name" value="UPF0750_membrane"/>
</dbReference>
<name>A0ABY5SDU9_9BACL</name>
<dbReference type="EMBL" id="CP091430">
    <property type="protein sequence ID" value="UVI31939.1"/>
    <property type="molecule type" value="Genomic_DNA"/>
</dbReference>
<evidence type="ECO:0000256" key="5">
    <source>
        <dbReference type="ARBA" id="ARBA00023136"/>
    </source>
</evidence>
<dbReference type="PANTHER" id="PTHR33545">
    <property type="entry name" value="UPF0750 MEMBRANE PROTEIN YITT-RELATED"/>
    <property type="match status" value="1"/>
</dbReference>